<dbReference type="PANTHER" id="PTHR30270:SF0">
    <property type="entry name" value="THIAMINE-MONOPHOSPHATE KINASE"/>
    <property type="match status" value="1"/>
</dbReference>
<feature type="binding site" evidence="1">
    <location>
        <position position="337"/>
    </location>
    <ligand>
        <name>substrate</name>
    </ligand>
</feature>
<feature type="binding site" evidence="1">
    <location>
        <position position="128"/>
    </location>
    <ligand>
        <name>Mg(2+)</name>
        <dbReference type="ChEBI" id="CHEBI:18420"/>
        <label>1</label>
    </ligand>
</feature>
<dbReference type="GO" id="GO:0009228">
    <property type="term" value="P:thiamine biosynthetic process"/>
    <property type="evidence" value="ECO:0007669"/>
    <property type="project" value="UniProtKB-KW"/>
</dbReference>
<feature type="domain" description="PurM-like N-terminal" evidence="2">
    <location>
        <begin position="32"/>
        <end position="146"/>
    </location>
</feature>
<dbReference type="PANTHER" id="PTHR30270">
    <property type="entry name" value="THIAMINE-MONOPHOSPHATE KINASE"/>
    <property type="match status" value="1"/>
</dbReference>
<keyword evidence="1" id="KW-0460">Magnesium</keyword>
<evidence type="ECO:0000313" key="4">
    <source>
        <dbReference type="EMBL" id="MCY9598846.1"/>
    </source>
</evidence>
<keyword evidence="1" id="KW-0479">Metal-binding</keyword>
<dbReference type="EMBL" id="JAMDMJ010000035">
    <property type="protein sequence ID" value="MCY9598846.1"/>
    <property type="molecule type" value="Genomic_DNA"/>
</dbReference>
<evidence type="ECO:0000256" key="1">
    <source>
        <dbReference type="HAMAP-Rule" id="MF_02128"/>
    </source>
</evidence>
<dbReference type="InterPro" id="IPR016188">
    <property type="entry name" value="PurM-like_N"/>
</dbReference>
<dbReference type="Gene3D" id="3.30.1330.10">
    <property type="entry name" value="PurM-like, N-terminal domain"/>
    <property type="match status" value="1"/>
</dbReference>
<gene>
    <name evidence="1 5" type="primary">thiL</name>
    <name evidence="4" type="ORF">M5X16_24110</name>
    <name evidence="5" type="ORF">PC41400_04875</name>
</gene>
<feature type="binding site" evidence="1">
    <location>
        <position position="51"/>
    </location>
    <ligand>
        <name>Mg(2+)</name>
        <dbReference type="ChEBI" id="CHEBI:18420"/>
        <label>2</label>
    </ligand>
</feature>
<accession>A0A410WRT8</accession>
<dbReference type="PIRSF" id="PIRSF005303">
    <property type="entry name" value="Thiam_monoph_kin"/>
    <property type="match status" value="1"/>
</dbReference>
<dbReference type="Gene3D" id="3.90.650.10">
    <property type="entry name" value="PurM-like C-terminal domain"/>
    <property type="match status" value="1"/>
</dbReference>
<feature type="binding site" evidence="1">
    <location>
        <position position="227"/>
    </location>
    <ligand>
        <name>Mg(2+)</name>
        <dbReference type="ChEBI" id="CHEBI:18420"/>
        <label>3</label>
    </ligand>
</feature>
<feature type="binding site" evidence="1">
    <location>
        <begin position="127"/>
        <end position="128"/>
    </location>
    <ligand>
        <name>ATP</name>
        <dbReference type="ChEBI" id="CHEBI:30616"/>
    </ligand>
</feature>
<feature type="domain" description="PurM-like C-terminal" evidence="3">
    <location>
        <begin position="158"/>
        <end position="319"/>
    </location>
</feature>
<feature type="binding site" evidence="1">
    <location>
        <position position="34"/>
    </location>
    <ligand>
        <name>Mg(2+)</name>
        <dbReference type="ChEBI" id="CHEBI:18420"/>
        <label>4</label>
    </ligand>
</feature>
<feature type="binding site" evidence="1">
    <location>
        <position position="80"/>
    </location>
    <ligand>
        <name>Mg(2+)</name>
        <dbReference type="ChEBI" id="CHEBI:18420"/>
        <label>3</label>
    </ligand>
</feature>
<dbReference type="Pfam" id="PF02769">
    <property type="entry name" value="AIRS_C"/>
    <property type="match status" value="1"/>
</dbReference>
<protein>
    <recommendedName>
        <fullName evidence="1">Thiamine-monophosphate kinase</fullName>
        <shortName evidence="1">TMP kinase</shortName>
        <shortName evidence="1">Thiamine-phosphate kinase</shortName>
        <ecNumber evidence="1">2.7.4.16</ecNumber>
    </recommendedName>
</protein>
<dbReference type="HAMAP" id="MF_02128">
    <property type="entry name" value="TMP_kinase"/>
    <property type="match status" value="1"/>
</dbReference>
<comment type="miscellaneous">
    <text evidence="1">Reaction mechanism of ThiL seems to utilize a direct, inline transfer of the gamma-phosphate of ATP to TMP rather than a phosphorylated enzyme intermediate.</text>
</comment>
<dbReference type="InterPro" id="IPR036676">
    <property type="entry name" value="PurM-like_C_sf"/>
</dbReference>
<comment type="caution">
    <text evidence="1">Lacks conserved residue(s) required for the propagation of feature annotation.</text>
</comment>
<feature type="binding site" evidence="1">
    <location>
        <position position="58"/>
    </location>
    <ligand>
        <name>substrate</name>
    </ligand>
</feature>
<dbReference type="EC" id="2.7.4.16" evidence="1"/>
<keyword evidence="7" id="KW-1185">Reference proteome</keyword>
<feature type="binding site" evidence="1">
    <location>
        <position position="49"/>
    </location>
    <ligand>
        <name>Mg(2+)</name>
        <dbReference type="ChEBI" id="CHEBI:18420"/>
        <label>4</label>
    </ligand>
</feature>
<feature type="binding site" evidence="1">
    <location>
        <position position="34"/>
    </location>
    <ligand>
        <name>Mg(2+)</name>
        <dbReference type="ChEBI" id="CHEBI:18420"/>
        <label>3</label>
    </ligand>
</feature>
<dbReference type="InterPro" id="IPR010918">
    <property type="entry name" value="PurM-like_C_dom"/>
</dbReference>
<dbReference type="GO" id="GO:0000287">
    <property type="term" value="F:magnesium ion binding"/>
    <property type="evidence" value="ECO:0007669"/>
    <property type="project" value="UniProtKB-UniRule"/>
</dbReference>
<comment type="function">
    <text evidence="1">Catalyzes the ATP-dependent phosphorylation of thiamine-monophosphate (TMP) to form thiamine-pyrophosphate (TPP), the active form of vitamin B1.</text>
</comment>
<reference evidence="5 6" key="1">
    <citation type="submission" date="2018-01" db="EMBL/GenBank/DDBJ databases">
        <title>The whole genome sequencing and assembly of Paenibacillus chitinolyticus KCCM 41400 strain.</title>
        <authorList>
            <person name="Kim J.-Y."/>
            <person name="Park M.-K."/>
            <person name="Lee Y.-J."/>
            <person name="Yi H."/>
            <person name="Bahn Y.-S."/>
            <person name="Kim J.F."/>
            <person name="Lee D.-W."/>
        </authorList>
    </citation>
    <scope>NUCLEOTIDE SEQUENCE [LARGE SCALE GENOMIC DNA]</scope>
    <source>
        <strain evidence="5 6">KCCM 41400</strain>
    </source>
</reference>
<comment type="catalytic activity">
    <reaction evidence="1">
        <text>thiamine phosphate + ATP = thiamine diphosphate + ADP</text>
        <dbReference type="Rhea" id="RHEA:15913"/>
        <dbReference type="ChEBI" id="CHEBI:30616"/>
        <dbReference type="ChEBI" id="CHEBI:37575"/>
        <dbReference type="ChEBI" id="CHEBI:58937"/>
        <dbReference type="ChEBI" id="CHEBI:456216"/>
        <dbReference type="EC" id="2.7.4.16"/>
    </reaction>
</comment>
<keyword evidence="1" id="KW-0547">Nucleotide-binding</keyword>
<dbReference type="Pfam" id="PF00586">
    <property type="entry name" value="AIRS"/>
    <property type="match status" value="1"/>
</dbReference>
<dbReference type="GO" id="GO:0005524">
    <property type="term" value="F:ATP binding"/>
    <property type="evidence" value="ECO:0007669"/>
    <property type="project" value="UniProtKB-UniRule"/>
</dbReference>
<dbReference type="GO" id="GO:0009030">
    <property type="term" value="F:thiamine-phosphate kinase activity"/>
    <property type="evidence" value="ECO:0007669"/>
    <property type="project" value="UniProtKB-UniRule"/>
</dbReference>
<sequence length="343" mass="35697">MQHDEFGLIRLLTGDRQQADGMRSQGVVVGIGDDAAVTALSPGMQLVASCDTMTEGIHFLPVTMRDEDIGFKAMASNISDMAAMGAKARYALVALSLPKDADTEQIRRIYAGLYECADLFGVAVIGGDTTSTRGGIVLTVTILGEVPAGRALLRSGAKPGDAVFVTGPLGGSAAGLSYLLHRGTDAALWGELPAETAELVRAHTRPLPQAAAGELLQRTGLCRALNDISDGLASEAAEIAEASGVGLLIAEEKLPLAEGLRACAEKLAADPLEWVLYGGEDYQLLGTAAEADLAALREAFSGEGLPLHVIGRVTAAGEGVRLQRPDGTVQPLPKRGYNHFAAK</sequence>
<keyword evidence="1 5" id="KW-0418">Kinase</keyword>
<dbReference type="Proteomes" id="UP001527202">
    <property type="component" value="Unassembled WGS sequence"/>
</dbReference>
<dbReference type="EMBL" id="CP026520">
    <property type="protein sequence ID" value="QAV17051.1"/>
    <property type="molecule type" value="Genomic_DNA"/>
</dbReference>
<evidence type="ECO:0000259" key="3">
    <source>
        <dbReference type="Pfam" id="PF02769"/>
    </source>
</evidence>
<dbReference type="Proteomes" id="UP000288943">
    <property type="component" value="Chromosome"/>
</dbReference>
<dbReference type="UniPathway" id="UPA00060">
    <property type="reaction ID" value="UER00142"/>
</dbReference>
<comment type="pathway">
    <text evidence="1">Cofactor biosynthesis; thiamine diphosphate biosynthesis; thiamine diphosphate from thiamine phosphate: step 1/1.</text>
</comment>
<evidence type="ECO:0000313" key="7">
    <source>
        <dbReference type="Proteomes" id="UP001527202"/>
    </source>
</evidence>
<dbReference type="InterPro" id="IPR036921">
    <property type="entry name" value="PurM-like_N_sf"/>
</dbReference>
<feature type="binding site" evidence="1">
    <location>
        <position position="51"/>
    </location>
    <ligand>
        <name>Mg(2+)</name>
        <dbReference type="ChEBI" id="CHEBI:18420"/>
        <label>1</label>
    </ligand>
</feature>
<dbReference type="SUPFAM" id="SSF55326">
    <property type="entry name" value="PurM N-terminal domain-like"/>
    <property type="match status" value="1"/>
</dbReference>
<dbReference type="KEGG" id="pchi:PC41400_04875"/>
<feature type="binding site" evidence="1">
    <location>
        <position position="229"/>
    </location>
    <ligand>
        <name>ATP</name>
        <dbReference type="ChEBI" id="CHEBI:30616"/>
    </ligand>
</feature>
<dbReference type="GeneID" id="95374145"/>
<evidence type="ECO:0000313" key="6">
    <source>
        <dbReference type="Proteomes" id="UP000288943"/>
    </source>
</evidence>
<feature type="binding site" evidence="1">
    <location>
        <position position="80"/>
    </location>
    <ligand>
        <name>Mg(2+)</name>
        <dbReference type="ChEBI" id="CHEBI:18420"/>
        <label>4</label>
    </ligand>
</feature>
<dbReference type="OrthoDB" id="9802811at2"/>
<evidence type="ECO:0000313" key="5">
    <source>
        <dbReference type="EMBL" id="QAV17051.1"/>
    </source>
</evidence>
<feature type="binding site" evidence="1">
    <location>
        <position position="230"/>
    </location>
    <ligand>
        <name>Mg(2+)</name>
        <dbReference type="ChEBI" id="CHEBI:18420"/>
        <label>5</label>
    </ligand>
</feature>
<dbReference type="RefSeq" id="WP_042234096.1">
    <property type="nucleotide sequence ID" value="NZ_CP026520.1"/>
</dbReference>
<dbReference type="AlphaFoldDB" id="A0A410WRT8"/>
<keyword evidence="1" id="KW-0784">Thiamine biosynthesis</keyword>
<organism evidence="5 6">
    <name type="scientific">Paenibacillus chitinolyticus</name>
    <dbReference type="NCBI Taxonomy" id="79263"/>
    <lineage>
        <taxon>Bacteria</taxon>
        <taxon>Bacillati</taxon>
        <taxon>Bacillota</taxon>
        <taxon>Bacilli</taxon>
        <taxon>Bacillales</taxon>
        <taxon>Paenibacillaceae</taxon>
        <taxon>Paenibacillus</taxon>
    </lineage>
</organism>
<proteinExistence type="inferred from homology"/>
<dbReference type="InterPro" id="IPR006283">
    <property type="entry name" value="ThiL-like"/>
</dbReference>
<evidence type="ECO:0000259" key="2">
    <source>
        <dbReference type="Pfam" id="PF00586"/>
    </source>
</evidence>
<dbReference type="SUPFAM" id="SSF56042">
    <property type="entry name" value="PurM C-terminal domain-like"/>
    <property type="match status" value="1"/>
</dbReference>
<dbReference type="CDD" id="cd02194">
    <property type="entry name" value="ThiL"/>
    <property type="match status" value="1"/>
</dbReference>
<dbReference type="GO" id="GO:0009229">
    <property type="term" value="P:thiamine diphosphate biosynthetic process"/>
    <property type="evidence" value="ECO:0007669"/>
    <property type="project" value="UniProtKB-UniRule"/>
</dbReference>
<feature type="binding site" evidence="1">
    <location>
        <position position="154"/>
    </location>
    <ligand>
        <name>ATP</name>
        <dbReference type="ChEBI" id="CHEBI:30616"/>
    </ligand>
</feature>
<feature type="binding site" evidence="1">
    <location>
        <position position="280"/>
    </location>
    <ligand>
        <name>substrate</name>
    </ligand>
</feature>
<keyword evidence="1" id="KW-0067">ATP-binding</keyword>
<comment type="similarity">
    <text evidence="1">Belongs to the thiamine-monophosphate kinase family.</text>
</comment>
<feature type="binding site" evidence="1">
    <location>
        <position position="110"/>
    </location>
    <ligand>
        <name>ATP</name>
        <dbReference type="ChEBI" id="CHEBI:30616"/>
    </ligand>
</feature>
<keyword evidence="1 4" id="KW-0808">Transferase</keyword>
<name>A0A410WRT8_9BACL</name>
<dbReference type="NCBIfam" id="TIGR01379">
    <property type="entry name" value="thiL"/>
    <property type="match status" value="1"/>
</dbReference>
<reference evidence="4 7" key="2">
    <citation type="submission" date="2022-05" db="EMBL/GenBank/DDBJ databases">
        <title>Genome Sequencing of Bee-Associated Microbes.</title>
        <authorList>
            <person name="Dunlap C."/>
        </authorList>
    </citation>
    <scope>NUCLEOTIDE SEQUENCE [LARGE SCALE GENOMIC DNA]</scope>
    <source>
        <strain evidence="4 7">NRRL B-23120</strain>
    </source>
</reference>
<feature type="binding site" evidence="1">
    <location>
        <position position="80"/>
    </location>
    <ligand>
        <name>Mg(2+)</name>
        <dbReference type="ChEBI" id="CHEBI:18420"/>
        <label>2</label>
    </ligand>
</feature>